<sequence>MKEYKKFKKFGAAMTAVAMLGLMGTGAFAAEEEKTEVPEVPAVEVPAEEVTEAPVVDETEVPAEEVPVVDETETPAEEAPVVDETEAPAEEIPVVDETEVPAEEAPVVDETEAPAEEVPAEEANANVDLLAEGDGNVMQGEDMVDGTGIAITAATATVDDAGVYTVKMTYTIDGAEATNQVTMLAYLFEGDGSAWTAEDNIETGSIRAIDQDANSTYNGTISFKLAKNGSLTVNPDSTLVVKMGSDAATATAAQAVIIDLANASAGEPEPSGKIGDVNNDGVINGTDANAAVMIWKQTFDFSSIEGLTPDEIRERADLADPKGTINGSDANEIVILWKSN</sequence>
<name>A0A9D5M231_9FIRM</name>
<dbReference type="Gene3D" id="1.10.1330.10">
    <property type="entry name" value="Dockerin domain"/>
    <property type="match status" value="1"/>
</dbReference>
<keyword evidence="4" id="KW-1185">Reference proteome</keyword>
<reference evidence="3" key="1">
    <citation type="submission" date="2020-10" db="EMBL/GenBank/DDBJ databases">
        <title>ChiBAC.</title>
        <authorList>
            <person name="Zenner C."/>
            <person name="Hitch T.C.A."/>
            <person name="Clavel T."/>
        </authorList>
    </citation>
    <scope>NUCLEOTIDE SEQUENCE</scope>
    <source>
        <strain evidence="3">DSM 107454</strain>
    </source>
</reference>
<gene>
    <name evidence="3" type="ORF">INF28_06065</name>
</gene>
<evidence type="ECO:0008006" key="5">
    <source>
        <dbReference type="Google" id="ProtNLM"/>
    </source>
</evidence>
<dbReference type="EMBL" id="JADCKB010000010">
    <property type="protein sequence ID" value="MBE5040028.1"/>
    <property type="molecule type" value="Genomic_DNA"/>
</dbReference>
<feature type="signal peptide" evidence="2">
    <location>
        <begin position="1"/>
        <end position="29"/>
    </location>
</feature>
<dbReference type="AlphaFoldDB" id="A0A9D5M231"/>
<evidence type="ECO:0000313" key="4">
    <source>
        <dbReference type="Proteomes" id="UP000806542"/>
    </source>
</evidence>
<feature type="chain" id="PRO_5038450085" description="Dockerin domain-containing protein" evidence="2">
    <location>
        <begin position="30"/>
        <end position="340"/>
    </location>
</feature>
<proteinExistence type="predicted"/>
<dbReference type="GO" id="GO:0000272">
    <property type="term" value="P:polysaccharide catabolic process"/>
    <property type="evidence" value="ECO:0007669"/>
    <property type="project" value="InterPro"/>
</dbReference>
<organism evidence="3 4">
    <name type="scientific">Ructibacterium gallinarum</name>
    <dbReference type="NCBI Taxonomy" id="2779355"/>
    <lineage>
        <taxon>Bacteria</taxon>
        <taxon>Bacillati</taxon>
        <taxon>Bacillota</taxon>
        <taxon>Clostridia</taxon>
        <taxon>Eubacteriales</taxon>
        <taxon>Oscillospiraceae</taxon>
        <taxon>Ructibacterium</taxon>
    </lineage>
</organism>
<protein>
    <recommendedName>
        <fullName evidence="5">Dockerin domain-containing protein</fullName>
    </recommendedName>
</protein>
<comment type="caution">
    <text evidence="3">The sequence shown here is derived from an EMBL/GenBank/DDBJ whole genome shotgun (WGS) entry which is preliminary data.</text>
</comment>
<feature type="region of interest" description="Disordered" evidence="1">
    <location>
        <begin position="60"/>
        <end position="83"/>
    </location>
</feature>
<evidence type="ECO:0000256" key="2">
    <source>
        <dbReference type="SAM" id="SignalP"/>
    </source>
</evidence>
<evidence type="ECO:0000256" key="1">
    <source>
        <dbReference type="SAM" id="MobiDB-lite"/>
    </source>
</evidence>
<dbReference type="Proteomes" id="UP000806542">
    <property type="component" value="Unassembled WGS sequence"/>
</dbReference>
<evidence type="ECO:0000313" key="3">
    <source>
        <dbReference type="EMBL" id="MBE5040028.1"/>
    </source>
</evidence>
<keyword evidence="2" id="KW-0732">Signal</keyword>
<accession>A0A9D5M231</accession>
<dbReference type="RefSeq" id="WP_226392577.1">
    <property type="nucleotide sequence ID" value="NZ_JADCKB010000010.1"/>
</dbReference>
<dbReference type="InterPro" id="IPR036439">
    <property type="entry name" value="Dockerin_dom_sf"/>
</dbReference>
<feature type="region of interest" description="Disordered" evidence="1">
    <location>
        <begin position="99"/>
        <end position="119"/>
    </location>
</feature>